<proteinExistence type="predicted"/>
<feature type="transmembrane region" description="Helical" evidence="1">
    <location>
        <begin position="38"/>
        <end position="57"/>
    </location>
</feature>
<organism evidence="2 3">
    <name type="scientific">Allochromatium vinosum (strain ATCC 17899 / DSM 180 / NBRC 103801 / NCIMB 10441 / D)</name>
    <name type="common">Chromatium vinosum</name>
    <dbReference type="NCBI Taxonomy" id="572477"/>
    <lineage>
        <taxon>Bacteria</taxon>
        <taxon>Pseudomonadati</taxon>
        <taxon>Pseudomonadota</taxon>
        <taxon>Gammaproteobacteria</taxon>
        <taxon>Chromatiales</taxon>
        <taxon>Chromatiaceae</taxon>
        <taxon>Allochromatium</taxon>
    </lineage>
</organism>
<geneLocation type="plasmid" evidence="2 3">
    <name>pALVIN01</name>
</geneLocation>
<protein>
    <recommendedName>
        <fullName evidence="4">Transmembrane protein</fullName>
    </recommendedName>
</protein>
<sequence>MLIERPLAYAALGLCAALALPQWNAIQSGSGTHSPAALLIAALFGAVAVFLGVRFAQSHADPRAQRRRLILWGVISAIIALFLLLVAIQVEPIWERAADVGAAFLVLLAFLYPLRR</sequence>
<dbReference type="KEGG" id="alv:Alvin_3148"/>
<accession>D3RW34</accession>
<dbReference type="Proteomes" id="UP000001441">
    <property type="component" value="Plasmid pALVIN01"/>
</dbReference>
<evidence type="ECO:0008006" key="4">
    <source>
        <dbReference type="Google" id="ProtNLM"/>
    </source>
</evidence>
<evidence type="ECO:0000313" key="3">
    <source>
        <dbReference type="Proteomes" id="UP000001441"/>
    </source>
</evidence>
<name>D3RW34_ALLVD</name>
<keyword evidence="2" id="KW-0614">Plasmid</keyword>
<dbReference type="HOGENOM" id="CLU_2091643_0_0_6"/>
<evidence type="ECO:0000256" key="1">
    <source>
        <dbReference type="SAM" id="Phobius"/>
    </source>
</evidence>
<keyword evidence="1" id="KW-1133">Transmembrane helix</keyword>
<keyword evidence="1" id="KW-0812">Transmembrane</keyword>
<evidence type="ECO:0000313" key="2">
    <source>
        <dbReference type="EMBL" id="ADC64046.1"/>
    </source>
</evidence>
<feature type="transmembrane region" description="Helical" evidence="1">
    <location>
        <begin position="96"/>
        <end position="114"/>
    </location>
</feature>
<feature type="transmembrane region" description="Helical" evidence="1">
    <location>
        <begin position="69"/>
        <end position="90"/>
    </location>
</feature>
<keyword evidence="1" id="KW-0472">Membrane</keyword>
<dbReference type="AlphaFoldDB" id="D3RW34"/>
<dbReference type="EMBL" id="CP001897">
    <property type="protein sequence ID" value="ADC64046.1"/>
    <property type="molecule type" value="Genomic_DNA"/>
</dbReference>
<dbReference type="RefSeq" id="WP_012972310.1">
    <property type="nucleotide sequence ID" value="NC_013852.1"/>
</dbReference>
<gene>
    <name evidence="2" type="ordered locus">Alvin_3148</name>
</gene>
<reference evidence="2 3" key="1">
    <citation type="journal article" date="2011" name="Stand. Genomic Sci.">
        <title>Complete genome sequence of Allochromatium vinosum DSM 180(T).</title>
        <authorList>
            <person name="Weissgerber T."/>
            <person name="Zigann R."/>
            <person name="Bruce D."/>
            <person name="Chang Y.J."/>
            <person name="Detter J.C."/>
            <person name="Han C."/>
            <person name="Hauser L."/>
            <person name="Jeffries C.D."/>
            <person name="Land M."/>
            <person name="Munk A.C."/>
            <person name="Tapia R."/>
            <person name="Dahl C."/>
        </authorList>
    </citation>
    <scope>NUCLEOTIDE SEQUENCE [LARGE SCALE GENOMIC DNA]</scope>
    <source>
        <strain evidence="3">ATCC 17899 / DSM 180 / NBRC 103801 / NCIMB 10441 / D</strain>
        <plasmid evidence="3">Plasmid pALVIN01</plasmid>
    </source>
</reference>
<keyword evidence="3" id="KW-1185">Reference proteome</keyword>